<dbReference type="EMBL" id="ML742027">
    <property type="protein sequence ID" value="KAE8154745.1"/>
    <property type="molecule type" value="Genomic_DNA"/>
</dbReference>
<evidence type="ECO:0000259" key="6">
    <source>
        <dbReference type="PROSITE" id="PS00624"/>
    </source>
</evidence>
<dbReference type="PANTHER" id="PTHR11552:SF123">
    <property type="entry name" value="GMC OXIDOREDUCTASE (AFU_ORTHOLOGUE AFUA_2G01770)-RELATED"/>
    <property type="match status" value="1"/>
</dbReference>
<dbReference type="SUPFAM" id="SSF51905">
    <property type="entry name" value="FAD/NAD(P)-binding domain"/>
    <property type="match status" value="1"/>
</dbReference>
<feature type="binding site" evidence="3">
    <location>
        <position position="222"/>
    </location>
    <ligand>
        <name>FAD</name>
        <dbReference type="ChEBI" id="CHEBI:57692"/>
    </ligand>
</feature>
<dbReference type="InterPro" id="IPR007867">
    <property type="entry name" value="GMC_OxRtase_C"/>
</dbReference>
<dbReference type="PROSITE" id="PS00623">
    <property type="entry name" value="GMC_OXRED_1"/>
    <property type="match status" value="1"/>
</dbReference>
<dbReference type="PROSITE" id="PS00624">
    <property type="entry name" value="GMC_OXRED_2"/>
    <property type="match status" value="1"/>
</dbReference>
<dbReference type="InterPro" id="IPR000172">
    <property type="entry name" value="GMC_OxRdtase_N"/>
</dbReference>
<dbReference type="Pfam" id="PF00732">
    <property type="entry name" value="GMC_oxred_N"/>
    <property type="match status" value="1"/>
</dbReference>
<dbReference type="OrthoDB" id="269227at2759"/>
<protein>
    <submittedName>
        <fullName evidence="7">Glucose dehydrogenase</fullName>
    </submittedName>
</protein>
<keyword evidence="8" id="KW-1185">Reference proteome</keyword>
<evidence type="ECO:0000256" key="4">
    <source>
        <dbReference type="RuleBase" id="RU003968"/>
    </source>
</evidence>
<dbReference type="PANTHER" id="PTHR11552">
    <property type="entry name" value="GLUCOSE-METHANOL-CHOLINE GMC OXIDOREDUCTASE"/>
    <property type="match status" value="1"/>
</dbReference>
<keyword evidence="4" id="KW-0285">Flavoprotein</keyword>
<reference evidence="7 8" key="1">
    <citation type="submission" date="2019-04" db="EMBL/GenBank/DDBJ databases">
        <title>Friends and foes A comparative genomics study of 23 Aspergillus species from section Flavi.</title>
        <authorList>
            <consortium name="DOE Joint Genome Institute"/>
            <person name="Kjaerbolling I."/>
            <person name="Vesth T."/>
            <person name="Frisvad J.C."/>
            <person name="Nybo J.L."/>
            <person name="Theobald S."/>
            <person name="Kildgaard S."/>
            <person name="Isbrandt T."/>
            <person name="Kuo A."/>
            <person name="Sato A."/>
            <person name="Lyhne E.K."/>
            <person name="Kogle M.E."/>
            <person name="Wiebenga A."/>
            <person name="Kun R.S."/>
            <person name="Lubbers R.J."/>
            <person name="Makela M.R."/>
            <person name="Barry K."/>
            <person name="Chovatia M."/>
            <person name="Clum A."/>
            <person name="Daum C."/>
            <person name="Haridas S."/>
            <person name="He G."/>
            <person name="LaButti K."/>
            <person name="Lipzen A."/>
            <person name="Mondo S."/>
            <person name="Riley R."/>
            <person name="Salamov A."/>
            <person name="Simmons B.A."/>
            <person name="Magnuson J.K."/>
            <person name="Henrissat B."/>
            <person name="Mortensen U.H."/>
            <person name="Larsen T.O."/>
            <person name="Devries R.P."/>
            <person name="Grigoriev I.V."/>
            <person name="Machida M."/>
            <person name="Baker S.E."/>
            <person name="Andersen M.R."/>
        </authorList>
    </citation>
    <scope>NUCLEOTIDE SEQUENCE [LARGE SCALE GENOMIC DNA]</scope>
    <source>
        <strain evidence="7 8">IBT 18842</strain>
    </source>
</reference>
<keyword evidence="3 4" id="KW-0274">FAD</keyword>
<feature type="domain" description="Glucose-methanol-choline oxidoreductase N-terminal" evidence="6">
    <location>
        <begin position="259"/>
        <end position="273"/>
    </location>
</feature>
<dbReference type="GO" id="GO:0050660">
    <property type="term" value="F:flavin adenine dinucleotide binding"/>
    <property type="evidence" value="ECO:0007669"/>
    <property type="project" value="InterPro"/>
</dbReference>
<dbReference type="Proteomes" id="UP000325780">
    <property type="component" value="Unassembled WGS sequence"/>
</dbReference>
<evidence type="ECO:0000256" key="3">
    <source>
        <dbReference type="PIRSR" id="PIRSR000137-2"/>
    </source>
</evidence>
<dbReference type="PIRSF" id="PIRSF000137">
    <property type="entry name" value="Alcohol_oxidase"/>
    <property type="match status" value="1"/>
</dbReference>
<organism evidence="7 8">
    <name type="scientific">Aspergillus avenaceus</name>
    <dbReference type="NCBI Taxonomy" id="36643"/>
    <lineage>
        <taxon>Eukaryota</taxon>
        <taxon>Fungi</taxon>
        <taxon>Dikarya</taxon>
        <taxon>Ascomycota</taxon>
        <taxon>Pezizomycotina</taxon>
        <taxon>Eurotiomycetes</taxon>
        <taxon>Eurotiomycetidae</taxon>
        <taxon>Eurotiales</taxon>
        <taxon>Aspergillaceae</taxon>
        <taxon>Aspergillus</taxon>
        <taxon>Aspergillus subgen. Circumdati</taxon>
    </lineage>
</organism>
<dbReference type="SUPFAM" id="SSF54373">
    <property type="entry name" value="FAD-linked reductases, C-terminal domain"/>
    <property type="match status" value="1"/>
</dbReference>
<feature type="active site" description="Proton donor" evidence="2">
    <location>
        <position position="491"/>
    </location>
</feature>
<comment type="similarity">
    <text evidence="1 4">Belongs to the GMC oxidoreductase family.</text>
</comment>
<accession>A0A5N6U7Y4</accession>
<evidence type="ECO:0000313" key="8">
    <source>
        <dbReference type="Proteomes" id="UP000325780"/>
    </source>
</evidence>
<evidence type="ECO:0000259" key="5">
    <source>
        <dbReference type="PROSITE" id="PS00623"/>
    </source>
</evidence>
<feature type="active site" description="Proton acceptor" evidence="2">
    <location>
        <position position="529"/>
    </location>
</feature>
<gene>
    <name evidence="7" type="ORF">BDV25DRAFT_126390</name>
</gene>
<evidence type="ECO:0000256" key="2">
    <source>
        <dbReference type="PIRSR" id="PIRSR000137-1"/>
    </source>
</evidence>
<dbReference type="Pfam" id="PF05199">
    <property type="entry name" value="GMC_oxred_C"/>
    <property type="match status" value="1"/>
</dbReference>
<comment type="cofactor">
    <cofactor evidence="3">
        <name>FAD</name>
        <dbReference type="ChEBI" id="CHEBI:57692"/>
    </cofactor>
</comment>
<dbReference type="GO" id="GO:0016614">
    <property type="term" value="F:oxidoreductase activity, acting on CH-OH group of donors"/>
    <property type="evidence" value="ECO:0007669"/>
    <property type="project" value="InterPro"/>
</dbReference>
<proteinExistence type="inferred from homology"/>
<dbReference type="Gene3D" id="3.30.560.10">
    <property type="entry name" value="Glucose Oxidase, domain 3"/>
    <property type="match status" value="1"/>
</dbReference>
<dbReference type="InterPro" id="IPR012132">
    <property type="entry name" value="GMC_OxRdtase"/>
</dbReference>
<sequence>MSAADVFDYVIVGGGNAGCVLASQLKQGDPSLSILLIEAGPDVSNHSLVADGSKYTLLLGSEIDWNYHTVPQRHLGGRVLSNHAGKALGGGTAINGGGWLRGAKEDYDLWADLVGDSQWSYEGFLPYFRKVESHFDPDGDREAHGFEGPIKTESVTSTGRRYPLRREVEEAWRTVGVTYNPDMNSGNPLGVVEVVENRVVGLRQMSSSVYPLDIEILTDTLVGRVVIEENNGRKVATAVELADGGRRIAARREVVLSAGAYRSPQILMLSGIGPADELHSHGIDVILDLPDVGRHFHDHIAVSQWWKLKHPERGLSIGSPVFIDPTLFKGLPLDFVVTQSVPLDGLREALVKDDPSVHPDKHPLVCSQRGHFETYTIYVANNPENPVIKMDGTHITTSVACMLPTSRGSVTLKDRSPHSSPVIDPNYFATETDRYTMRQGLRRVREVLRDTPAGQGMIESETVEEGAMPLTATSDDAQLDDLARRRITLYHPSGSASMGKVVDGELRVMGVDGLRVVDASVIPMPLAAHIQMCVYALAEKAAGIIQGKH</sequence>
<dbReference type="InterPro" id="IPR036188">
    <property type="entry name" value="FAD/NAD-bd_sf"/>
</dbReference>
<feature type="domain" description="Glucose-methanol-choline oxidoreductase N-terminal" evidence="5">
    <location>
        <begin position="85"/>
        <end position="108"/>
    </location>
</feature>
<name>A0A5N6U7Y4_ASPAV</name>
<dbReference type="Gene3D" id="3.50.50.60">
    <property type="entry name" value="FAD/NAD(P)-binding domain"/>
    <property type="match status" value="1"/>
</dbReference>
<evidence type="ECO:0000313" key="7">
    <source>
        <dbReference type="EMBL" id="KAE8154745.1"/>
    </source>
</evidence>
<evidence type="ECO:0000256" key="1">
    <source>
        <dbReference type="ARBA" id="ARBA00010790"/>
    </source>
</evidence>
<dbReference type="AlphaFoldDB" id="A0A5N6U7Y4"/>